<evidence type="ECO:0000256" key="1">
    <source>
        <dbReference type="SAM" id="Coils"/>
    </source>
</evidence>
<keyword evidence="2" id="KW-1185">Reference proteome</keyword>
<name>A0AAJ7DX86_9HYME</name>
<keyword evidence="1" id="KW-0175">Coiled coil</keyword>
<protein>
    <submittedName>
        <fullName evidence="3">Spindle pole body protein pcp1-like</fullName>
    </submittedName>
</protein>
<evidence type="ECO:0000313" key="2">
    <source>
        <dbReference type="Proteomes" id="UP000695007"/>
    </source>
</evidence>
<organism evidence="2 3">
    <name type="scientific">Ceratosolen solmsi marchali</name>
    <dbReference type="NCBI Taxonomy" id="326594"/>
    <lineage>
        <taxon>Eukaryota</taxon>
        <taxon>Metazoa</taxon>
        <taxon>Ecdysozoa</taxon>
        <taxon>Arthropoda</taxon>
        <taxon>Hexapoda</taxon>
        <taxon>Insecta</taxon>
        <taxon>Pterygota</taxon>
        <taxon>Neoptera</taxon>
        <taxon>Endopterygota</taxon>
        <taxon>Hymenoptera</taxon>
        <taxon>Apocrita</taxon>
        <taxon>Proctotrupomorpha</taxon>
        <taxon>Chalcidoidea</taxon>
        <taxon>Agaonidae</taxon>
        <taxon>Agaoninae</taxon>
        <taxon>Ceratosolen</taxon>
    </lineage>
</organism>
<sequence>MDAGLDSSKYELESITSTNEFRSNHLATPDETNIDLSKRIALLELDNEHLRIDLENLKIELNAKNAANQGLKNKIAELYIEACISMQEKQKLHNSAIDIQCHLAAAKNSLEWYQRQLHDAQANNKILQIEIDTYESMLKKKHQTLININAKWKQLNEDFLIFIQKHKNEKDILQAEITSLKINNNSIKTCRAVLSDLEESTVSIAIHKSVSNKLESMEEELVVARTELRKLEQRLIGSEIEKASMECTFDKQQTLLSTVENSLQRCQNEKEEIAETACELRLQLQEMNSQSDIQQIHLMQIRQEREQVEDAIEKLRSQLTKMIVQYKLLKSRNVELEEKLNAVQAIYNENKRLKSLSYSANASLFRRLRQEKKKTNDLEIQLYQERNKQRVLINDLKNQLKFTKMSEDNLDEGYADGSISSFAVASLPSPNLINPELLITINDILSKSENFWEPIQIELNKLYLKFENYKGEKIHQPNNCHNIPSLSNNDQSVF</sequence>
<proteinExistence type="predicted"/>
<dbReference type="AlphaFoldDB" id="A0AAJ7DX86"/>
<dbReference type="GeneID" id="105363645"/>
<gene>
    <name evidence="3" type="primary">LOC105363645</name>
</gene>
<dbReference type="KEGG" id="csol:105363645"/>
<dbReference type="RefSeq" id="XP_011499726.1">
    <property type="nucleotide sequence ID" value="XM_011501424.1"/>
</dbReference>
<evidence type="ECO:0000313" key="3">
    <source>
        <dbReference type="RefSeq" id="XP_011499726.1"/>
    </source>
</evidence>
<feature type="coiled-coil region" evidence="1">
    <location>
        <begin position="207"/>
        <end position="346"/>
    </location>
</feature>
<reference evidence="3" key="1">
    <citation type="submission" date="2025-08" db="UniProtKB">
        <authorList>
            <consortium name="RefSeq"/>
        </authorList>
    </citation>
    <scope>IDENTIFICATION</scope>
</reference>
<accession>A0AAJ7DX86</accession>
<dbReference type="Proteomes" id="UP000695007">
    <property type="component" value="Unplaced"/>
</dbReference>
<feature type="coiled-coil region" evidence="1">
    <location>
        <begin position="40"/>
        <end position="137"/>
    </location>
</feature>